<keyword evidence="4" id="KW-1185">Reference proteome</keyword>
<comment type="caution">
    <text evidence="3">The sequence shown here is derived from an EMBL/GenBank/DDBJ whole genome shotgun (WGS) entry which is preliminary data.</text>
</comment>
<proteinExistence type="predicted"/>
<dbReference type="Pfam" id="PF18171">
    <property type="entry name" value="LSDAT_prok"/>
    <property type="match status" value="1"/>
</dbReference>
<dbReference type="Proteomes" id="UP001370100">
    <property type="component" value="Unassembled WGS sequence"/>
</dbReference>
<name>A0ABU8MYE3_9PSEU</name>
<protein>
    <recommendedName>
        <fullName evidence="2">LSDAT prokaryote domain-containing protein</fullName>
    </recommendedName>
</protein>
<dbReference type="InterPro" id="IPR041482">
    <property type="entry name" value="LSDAT_prok"/>
</dbReference>
<feature type="region of interest" description="Disordered" evidence="1">
    <location>
        <begin position="92"/>
        <end position="112"/>
    </location>
</feature>
<evidence type="ECO:0000313" key="3">
    <source>
        <dbReference type="EMBL" id="MEJ2885146.1"/>
    </source>
</evidence>
<reference evidence="3 4" key="1">
    <citation type="submission" date="2024-03" db="EMBL/GenBank/DDBJ databases">
        <title>Actinomycetospora sp. OC33-EN06, a novel actinomycete isolated from wild orchid (Aerides multiflora).</title>
        <authorList>
            <person name="Suriyachadkun C."/>
        </authorList>
    </citation>
    <scope>NUCLEOTIDE SEQUENCE [LARGE SCALE GENOMIC DNA]</scope>
    <source>
        <strain evidence="3 4">OC33-EN06</strain>
    </source>
</reference>
<sequence>MRVADADGLAAALRDAGLAGGRPVVVLVGGAGGMDDAAVQLVADVLAAAVLPVLGDTGAVVDGGTDAGVMRAAGRAVRDHRAALVGVAAEGTVAPPAGSSTEDGAPAPERGHTHLLLVPGDEWGDESPWIDRVAAAIADGHPSVTVLANGGGIAAEDVERGLARGRPVVVLAGTGRLADEIAEGTTPRATNIARSALTTVLSVHDLGAVRAAVTAALRPSEGET</sequence>
<dbReference type="RefSeq" id="WP_337711640.1">
    <property type="nucleotide sequence ID" value="NZ_JBBEGL010000001.1"/>
</dbReference>
<evidence type="ECO:0000256" key="1">
    <source>
        <dbReference type="SAM" id="MobiDB-lite"/>
    </source>
</evidence>
<organism evidence="3 4">
    <name type="scientific">Actinomycetospora aeridis</name>
    <dbReference type="NCBI Taxonomy" id="3129231"/>
    <lineage>
        <taxon>Bacteria</taxon>
        <taxon>Bacillati</taxon>
        <taxon>Actinomycetota</taxon>
        <taxon>Actinomycetes</taxon>
        <taxon>Pseudonocardiales</taxon>
        <taxon>Pseudonocardiaceae</taxon>
        <taxon>Actinomycetospora</taxon>
    </lineage>
</organism>
<dbReference type="EMBL" id="JBBEGL010000001">
    <property type="protein sequence ID" value="MEJ2885146.1"/>
    <property type="molecule type" value="Genomic_DNA"/>
</dbReference>
<feature type="domain" description="LSDAT prokaryote" evidence="2">
    <location>
        <begin position="22"/>
        <end position="206"/>
    </location>
</feature>
<gene>
    <name evidence="3" type="ORF">WCD41_01690</name>
</gene>
<evidence type="ECO:0000259" key="2">
    <source>
        <dbReference type="Pfam" id="PF18171"/>
    </source>
</evidence>
<accession>A0ABU8MYE3</accession>
<evidence type="ECO:0000313" key="4">
    <source>
        <dbReference type="Proteomes" id="UP001370100"/>
    </source>
</evidence>